<keyword evidence="2" id="KW-0238">DNA-binding</keyword>
<dbReference type="GO" id="GO:0003677">
    <property type="term" value="F:DNA binding"/>
    <property type="evidence" value="ECO:0007669"/>
    <property type="project" value="UniProtKB-KW"/>
</dbReference>
<dbReference type="RefSeq" id="WP_306954521.1">
    <property type="nucleotide sequence ID" value="NZ_JAURUO010000008.1"/>
</dbReference>
<name>A0ABT9LX33_9BACL</name>
<gene>
    <name evidence="2" type="ORF">J2S04_001781</name>
</gene>
<evidence type="ECO:0000256" key="1">
    <source>
        <dbReference type="SAM" id="SignalP"/>
    </source>
</evidence>
<comment type="caution">
    <text evidence="2">The sequence shown here is derived from an EMBL/GenBank/DDBJ whole genome shotgun (WGS) entry which is preliminary data.</text>
</comment>
<evidence type="ECO:0000313" key="3">
    <source>
        <dbReference type="Proteomes" id="UP001229209"/>
    </source>
</evidence>
<sequence length="375" mass="38938">MSKKTLIGSAAVVATMGLGTSMVLAATNAGHTASSSAKVSMVAGSMQSSTGTQSQASLSFAPHWRMGPIGTGMQGIAKDLNLSPSTLQTDLKSGKTLAQIAESQGVTSAQLISELESAAKAKLDDQVSSGKMTSARESDILSRMDKRISNFVNSKMPTWGDPAHGRGMGPIGTGMQGIAKDLNLSPSTLQTDLKSGKTLAQIAESQGVTSAQLISELESAAKAKLDDQVSSGKMTSARESDILSRMDKRISNFVNGKMPTWGDPAHGRGMGPIGTGMLGIAKDLNLSPSTLQTDLKSGKTLAQIAESQGVTSAQLISELESAAKAKLDGQVSSGKMTSARESDILSRMDKRISNLVNGKMPTWGSHATHAWGARS</sequence>
<feature type="chain" id="PRO_5045290687" evidence="1">
    <location>
        <begin position="26"/>
        <end position="375"/>
    </location>
</feature>
<dbReference type="EMBL" id="JAURUO010000008">
    <property type="protein sequence ID" value="MDP9728830.1"/>
    <property type="molecule type" value="Genomic_DNA"/>
</dbReference>
<accession>A0ABT9LX33</accession>
<keyword evidence="3" id="KW-1185">Reference proteome</keyword>
<organism evidence="2 3">
    <name type="scientific">Alicyclobacillus tolerans</name>
    <dbReference type="NCBI Taxonomy" id="90970"/>
    <lineage>
        <taxon>Bacteria</taxon>
        <taxon>Bacillati</taxon>
        <taxon>Bacillota</taxon>
        <taxon>Bacilli</taxon>
        <taxon>Bacillales</taxon>
        <taxon>Alicyclobacillaceae</taxon>
        <taxon>Alicyclobacillus</taxon>
    </lineage>
</organism>
<feature type="signal peptide" evidence="1">
    <location>
        <begin position="1"/>
        <end position="25"/>
    </location>
</feature>
<proteinExistence type="predicted"/>
<dbReference type="Proteomes" id="UP001229209">
    <property type="component" value="Unassembled WGS sequence"/>
</dbReference>
<protein>
    <submittedName>
        <fullName evidence="2">DNA-binding ribbon-helix-helix protein</fullName>
    </submittedName>
</protein>
<reference evidence="2 3" key="1">
    <citation type="submission" date="2023-07" db="EMBL/GenBank/DDBJ databases">
        <title>Genomic Encyclopedia of Type Strains, Phase IV (KMG-IV): sequencing the most valuable type-strain genomes for metagenomic binning, comparative biology and taxonomic classification.</title>
        <authorList>
            <person name="Goeker M."/>
        </authorList>
    </citation>
    <scope>NUCLEOTIDE SEQUENCE [LARGE SCALE GENOMIC DNA]</scope>
    <source>
        <strain evidence="2 3">DSM 25924</strain>
    </source>
</reference>
<evidence type="ECO:0000313" key="2">
    <source>
        <dbReference type="EMBL" id="MDP9728830.1"/>
    </source>
</evidence>
<keyword evidence="1" id="KW-0732">Signal</keyword>